<dbReference type="GO" id="GO:0003735">
    <property type="term" value="F:structural constituent of ribosome"/>
    <property type="evidence" value="ECO:0007669"/>
    <property type="project" value="InterPro"/>
</dbReference>
<keyword evidence="3 6" id="KW-0687">Ribonucleoprotein</keyword>
<dbReference type="GO" id="GO:0019843">
    <property type="term" value="F:rRNA binding"/>
    <property type="evidence" value="ECO:0007669"/>
    <property type="project" value="UniProtKB-UniRule"/>
</dbReference>
<dbReference type="Pfam" id="PF00281">
    <property type="entry name" value="Ribosomal_L5"/>
    <property type="match status" value="1"/>
</dbReference>
<evidence type="ECO:0000259" key="8">
    <source>
        <dbReference type="Pfam" id="PF00281"/>
    </source>
</evidence>
<proteinExistence type="inferred from homology"/>
<keyword evidence="2 6" id="KW-0689">Ribosomal protein</keyword>
<dbReference type="HAMAP" id="MF_01333_B">
    <property type="entry name" value="Ribosomal_uL5_B"/>
    <property type="match status" value="1"/>
</dbReference>
<feature type="domain" description="Large ribosomal subunit protein uL5 N-terminal" evidence="8">
    <location>
        <begin position="24"/>
        <end position="80"/>
    </location>
</feature>
<evidence type="ECO:0000256" key="1">
    <source>
        <dbReference type="ARBA" id="ARBA00008553"/>
    </source>
</evidence>
<dbReference type="GO" id="GO:0005840">
    <property type="term" value="C:ribosome"/>
    <property type="evidence" value="ECO:0007669"/>
    <property type="project" value="UniProtKB-KW"/>
</dbReference>
<dbReference type="EMBL" id="BIMN01000006">
    <property type="protein sequence ID" value="GCE63965.1"/>
    <property type="molecule type" value="Genomic_DNA"/>
</dbReference>
<gene>
    <name evidence="6 10" type="primary">rplE</name>
    <name evidence="10" type="ORF">MHSWG343_09720</name>
</gene>
<evidence type="ECO:0000313" key="10">
    <source>
        <dbReference type="EMBL" id="GCE63965.1"/>
    </source>
</evidence>
<dbReference type="InterPro" id="IPR022803">
    <property type="entry name" value="Ribosomal_uL5_dom_sf"/>
</dbReference>
<evidence type="ECO:0000313" key="11">
    <source>
        <dbReference type="Proteomes" id="UP000324831"/>
    </source>
</evidence>
<protein>
    <recommendedName>
        <fullName evidence="4 6">Large ribosomal subunit protein uL5</fullName>
    </recommendedName>
</protein>
<dbReference type="AlphaFoldDB" id="A0A478FV10"/>
<keyword evidence="6" id="KW-0694">RNA-binding</keyword>
<dbReference type="InterPro" id="IPR031310">
    <property type="entry name" value="Ribosomal_uL5_N"/>
</dbReference>
<dbReference type="InterPro" id="IPR031309">
    <property type="entry name" value="Ribosomal_uL5_C"/>
</dbReference>
<comment type="function">
    <text evidence="5">This is one of the proteins that bind and probably mediate the attachment of the 5S RNA into the large ribosomal subunit, where it forms part of the central protuberance. In the 70S ribosome it contacts protein S13 of the 30S subunit (bridge B1b), connecting the 2 subunits; this bridge is implicated in subunit movement. Contacts the P site tRNA; the 5S rRNA and some of its associated proteins might help stabilize positioning of ribosome-bound tRNAs.</text>
</comment>
<dbReference type="Proteomes" id="UP000324831">
    <property type="component" value="Unassembled WGS sequence"/>
</dbReference>
<sequence>MNRLHKKFKEEVTPQLKEKFNFSSVMQVPRLEKIVINIGCGDATQDRRYLESSFSELELITNQKPYITKAKKSVAEFKLREGQSIGLKVTLRNKNMWNFLDKLINIALPRVRDFKGIKSNSFDGRGNLTVGIKEQIIFTEIVYDNIKKTRGMDVTFVTSTNKDEEAYALLSSLGVPLTKRSQQIAE</sequence>
<evidence type="ECO:0000256" key="4">
    <source>
        <dbReference type="ARBA" id="ARBA00035245"/>
    </source>
</evidence>
<comment type="similarity">
    <text evidence="1 6 7">Belongs to the universal ribosomal protein uL5 family.</text>
</comment>
<dbReference type="PANTHER" id="PTHR11994">
    <property type="entry name" value="60S RIBOSOMAL PROTEIN L11-RELATED"/>
    <property type="match status" value="1"/>
</dbReference>
<dbReference type="InterPro" id="IPR002132">
    <property type="entry name" value="Ribosomal_uL5"/>
</dbReference>
<dbReference type="PIRSF" id="PIRSF002161">
    <property type="entry name" value="Ribosomal_L5"/>
    <property type="match status" value="1"/>
</dbReference>
<evidence type="ECO:0000256" key="3">
    <source>
        <dbReference type="ARBA" id="ARBA00023274"/>
    </source>
</evidence>
<evidence type="ECO:0000256" key="2">
    <source>
        <dbReference type="ARBA" id="ARBA00022980"/>
    </source>
</evidence>
<dbReference type="Gene3D" id="3.30.1440.10">
    <property type="match status" value="1"/>
</dbReference>
<comment type="caution">
    <text evidence="10">The sequence shown here is derived from an EMBL/GenBank/DDBJ whole genome shotgun (WGS) entry which is preliminary data.</text>
</comment>
<reference evidence="10 11" key="1">
    <citation type="submission" date="2019-01" db="EMBL/GenBank/DDBJ databases">
        <title>Draft genome sequences of Candidatus Mycoplasma haemohominis SWG34-3 identified from a patient with pyrexia, anemia and liver dysfunction.</title>
        <authorList>
            <person name="Sekizuka T."/>
            <person name="Hattori N."/>
            <person name="Katano H."/>
            <person name="Takuma T."/>
            <person name="Ito T."/>
            <person name="Arai N."/>
            <person name="Yanai R."/>
            <person name="Ishii S."/>
            <person name="Miura Y."/>
            <person name="Tokunaga T."/>
            <person name="Watanabe H."/>
            <person name="Nomura N."/>
            <person name="Eguchi J."/>
            <person name="Arai T."/>
            <person name="Hasegawa H."/>
            <person name="Nakamaki T."/>
            <person name="Wakita T."/>
            <person name="Niki Y."/>
            <person name="Kuroda M."/>
        </authorList>
    </citation>
    <scope>NUCLEOTIDE SEQUENCE [LARGE SCALE GENOMIC DNA]</scope>
    <source>
        <strain evidence="10">SWG34-3</strain>
    </source>
</reference>
<keyword evidence="6" id="KW-0820">tRNA-binding</keyword>
<dbReference type="NCBIfam" id="NF000585">
    <property type="entry name" value="PRK00010.1"/>
    <property type="match status" value="1"/>
</dbReference>
<evidence type="ECO:0000256" key="5">
    <source>
        <dbReference type="ARBA" id="ARBA00058604"/>
    </source>
</evidence>
<evidence type="ECO:0000256" key="7">
    <source>
        <dbReference type="RuleBase" id="RU003930"/>
    </source>
</evidence>
<organism evidence="10 11">
    <name type="scientific">Candidatus Mycoplasma haematohominis</name>
    <dbReference type="NCBI Taxonomy" id="1494318"/>
    <lineage>
        <taxon>Bacteria</taxon>
        <taxon>Bacillati</taxon>
        <taxon>Mycoplasmatota</taxon>
        <taxon>Mollicutes</taxon>
        <taxon>Mycoplasmataceae</taxon>
        <taxon>Mycoplasma</taxon>
    </lineage>
</organism>
<comment type="subunit">
    <text evidence="6">Part of the 50S ribosomal subunit; part of the 5S rRNA/L5/L18/L25 subcomplex. Contacts the 5S rRNA and the P site tRNA. Forms a bridge to the 30S subunit in the 70S ribosome.</text>
</comment>
<dbReference type="InterPro" id="IPR020930">
    <property type="entry name" value="Ribosomal_uL5_bac-type"/>
</dbReference>
<comment type="function">
    <text evidence="6">This is 1 of the proteins that bind and probably mediate the attachment of the 5S RNA into the large ribosomal subunit, where it forms part of the central protuberance. In the 70S ribosome it contacts protein S13 of the 30S subunit (bridge B1b), connecting the 2 subunits; this bridge is implicated in subunit movement. Contacts the P site tRNA; the 5S rRNA and some of its associated proteins might help stabilize positioning of ribosome-bound tRNAs.</text>
</comment>
<name>A0A478FV10_9MOLU</name>
<dbReference type="Pfam" id="PF00673">
    <property type="entry name" value="Ribosomal_L5_C"/>
    <property type="match status" value="1"/>
</dbReference>
<evidence type="ECO:0000256" key="6">
    <source>
        <dbReference type="HAMAP-Rule" id="MF_01333"/>
    </source>
</evidence>
<keyword evidence="6" id="KW-0699">rRNA-binding</keyword>
<dbReference type="GO" id="GO:0000049">
    <property type="term" value="F:tRNA binding"/>
    <property type="evidence" value="ECO:0007669"/>
    <property type="project" value="UniProtKB-UniRule"/>
</dbReference>
<accession>A0A478FV10</accession>
<dbReference type="SUPFAM" id="SSF55282">
    <property type="entry name" value="RL5-like"/>
    <property type="match status" value="1"/>
</dbReference>
<evidence type="ECO:0000259" key="9">
    <source>
        <dbReference type="Pfam" id="PF00673"/>
    </source>
</evidence>
<dbReference type="FunFam" id="3.30.1440.10:FF:000001">
    <property type="entry name" value="50S ribosomal protein L5"/>
    <property type="match status" value="1"/>
</dbReference>
<dbReference type="GO" id="GO:1990904">
    <property type="term" value="C:ribonucleoprotein complex"/>
    <property type="evidence" value="ECO:0007669"/>
    <property type="project" value="UniProtKB-KW"/>
</dbReference>
<feature type="domain" description="Large ribosomal subunit protein uL5 C-terminal" evidence="9">
    <location>
        <begin position="85"/>
        <end position="176"/>
    </location>
</feature>
<dbReference type="GO" id="GO:0006412">
    <property type="term" value="P:translation"/>
    <property type="evidence" value="ECO:0007669"/>
    <property type="project" value="UniProtKB-UniRule"/>
</dbReference>